<protein>
    <recommendedName>
        <fullName evidence="5">Choline monooxygenase, chloroplastic</fullName>
        <ecNumber evidence="4">1.14.15.7</ecNumber>
    </recommendedName>
</protein>
<reference evidence="14" key="1">
    <citation type="submission" date="2020-03" db="EMBL/GenBank/DDBJ databases">
        <authorList>
            <person name="He L."/>
        </authorList>
    </citation>
    <scope>NUCLEOTIDE SEQUENCE</scope>
    <source>
        <strain evidence="14">CkLH20</strain>
    </source>
</reference>
<evidence type="ECO:0000313" key="15">
    <source>
        <dbReference type="Proteomes" id="UP000781932"/>
    </source>
</evidence>
<dbReference type="InterPro" id="IPR001663">
    <property type="entry name" value="Rng_hydr_dOase-A"/>
</dbReference>
<evidence type="ECO:0000256" key="3">
    <source>
        <dbReference type="ARBA" id="ARBA00010848"/>
    </source>
</evidence>
<keyword evidence="12" id="KW-1133">Transmembrane helix</keyword>
<dbReference type="InterPro" id="IPR015879">
    <property type="entry name" value="Ring_hydroxy_dOase_asu_C_dom"/>
</dbReference>
<dbReference type="Pfam" id="PF00848">
    <property type="entry name" value="Ring_hydroxyl_A"/>
    <property type="match status" value="2"/>
</dbReference>
<keyword evidence="15" id="KW-1185">Reference proteome</keyword>
<keyword evidence="12" id="KW-0812">Transmembrane</keyword>
<evidence type="ECO:0000256" key="11">
    <source>
        <dbReference type="ARBA" id="ARBA00049097"/>
    </source>
</evidence>
<evidence type="ECO:0000256" key="2">
    <source>
        <dbReference type="ARBA" id="ARBA00004866"/>
    </source>
</evidence>
<dbReference type="CDD" id="cd03469">
    <property type="entry name" value="Rieske_RO_Alpha_N"/>
    <property type="match status" value="1"/>
</dbReference>
<dbReference type="Proteomes" id="UP000781932">
    <property type="component" value="Unassembled WGS sequence"/>
</dbReference>
<dbReference type="GO" id="GO:0019133">
    <property type="term" value="F:choline monooxygenase activity"/>
    <property type="evidence" value="ECO:0007669"/>
    <property type="project" value="UniProtKB-EC"/>
</dbReference>
<dbReference type="SUPFAM" id="SSF50022">
    <property type="entry name" value="ISP domain"/>
    <property type="match status" value="1"/>
</dbReference>
<dbReference type="EMBL" id="JAATWM020000030">
    <property type="protein sequence ID" value="KAF9873663.1"/>
    <property type="molecule type" value="Genomic_DNA"/>
</dbReference>
<evidence type="ECO:0000256" key="4">
    <source>
        <dbReference type="ARBA" id="ARBA00012763"/>
    </source>
</evidence>
<sequence>MNWFSRAKPTEEAADEPQSVRALPAIWYRSPGMYELERRAIFSQRWMLVSHRSRFVEPGDFVQITEAGFNFFLLKDRKGEIRGHHNVCRHRAYPLVEKDSGHMNVLACKYHAWSYGFDGKLAKAPKYQELPSFDKTKNNLFKVHVHVDHLGFIWVNLDASEEPSVSWQEFFGQVDEQPRLKPYNMDDYTFDHAWDMLGDYNWKTLADNYNECYHCPTGHPAVNAVSDLSKYWVETQGNWIKHCNVDKPETDGLGIYSTFYYPNTSMTVSKDFMYIMRCVPISASQTKMEYEVYRHKDANEEDFTKISEFFKQVLREDKDLCNGAQKNLNSGIFLNGELHPRVEKGPLFFQQITRSLVMSHREREEKEGEDIWPATPKHITSAKTEEDVSFCKGLDCNPELDESHTQRSLPMTLTPIFLLFPTLCSAAAAVTSAATKGWVSEPNGRGTFGLICSCVLTLTICVWTALHLNVPAARSTVRSRALERAKWVLYGIFAPEIVVATAAAQYIVARWLKREIERDADHRRNSDDGSGSAAENGGLSRHTWDMTQCFYAVMGGFVVDRPVPGEESSVRRATITPEGIRLLSFIGKLPDIHESQIQDKSKADWMAKSLVCIQAGWMVAQVIGRVIEGMPVSLLEINTCGHVACAVLLYLLWWSKPLDVLDPTVLGDGHDDFLALMTACSSISAVDGVTDIRCFIYPPAGFADGNDAGNVGEKSKRGLVTTHLSIGSPGSRDPSRFLGFGVSDLRPSVALTTQEYRKGRVPRTAYEYHIDRTKQTVATECFGTYFTPAYEGLSLRHSNVYCRRVFPDVQKTAASHKPIDPTYLAQIAKAADRLWSQCVNRQTQMYHSYYFTTVPTIGVFLGETDYLVPHIVNFPSMTNLGLGQVNVHRDALRSVLAMTAAAYGGLHLSGWVDHFPTRVERTMWIVSSLIIACSGVLLWIFFLARQVWPRFDIFVSGEAPGARLTGFVNQKPWLKRAKLRILGAVLVVFAAARVFLVVEAFLSLRDAPEGLYETPELSNFFPHFQ</sequence>
<evidence type="ECO:0000256" key="6">
    <source>
        <dbReference type="ARBA" id="ARBA00022714"/>
    </source>
</evidence>
<dbReference type="SUPFAM" id="SSF55961">
    <property type="entry name" value="Bet v1-like"/>
    <property type="match status" value="1"/>
</dbReference>
<evidence type="ECO:0000256" key="12">
    <source>
        <dbReference type="SAM" id="Phobius"/>
    </source>
</evidence>
<keyword evidence="7" id="KW-0479">Metal-binding</keyword>
<feature type="transmembrane region" description="Helical" evidence="12">
    <location>
        <begin position="924"/>
        <end position="944"/>
    </location>
</feature>
<evidence type="ECO:0000259" key="13">
    <source>
        <dbReference type="PROSITE" id="PS51296"/>
    </source>
</evidence>
<dbReference type="Gene3D" id="3.90.380.10">
    <property type="entry name" value="Naphthalene 1,2-dioxygenase Alpha Subunit, Chain A, domain 1"/>
    <property type="match status" value="2"/>
</dbReference>
<comment type="caution">
    <text evidence="14">The sequence shown here is derived from an EMBL/GenBank/DDBJ whole genome shotgun (WGS) entry which is preliminary data.</text>
</comment>
<keyword evidence="9" id="KW-0408">Iron</keyword>
<dbReference type="CDD" id="cd00680">
    <property type="entry name" value="RHO_alpha_C"/>
    <property type="match status" value="1"/>
</dbReference>
<feature type="transmembrane region" description="Helical" evidence="12">
    <location>
        <begin position="487"/>
        <end position="508"/>
    </location>
</feature>
<dbReference type="PANTHER" id="PTHR35043:SF7">
    <property type="entry name" value="TRANSCRIPTION FACTOR DOMAIN-CONTAINING PROTEIN"/>
    <property type="match status" value="1"/>
</dbReference>
<organism evidence="14 15">
    <name type="scientific">Colletotrichum karsti</name>
    <dbReference type="NCBI Taxonomy" id="1095194"/>
    <lineage>
        <taxon>Eukaryota</taxon>
        <taxon>Fungi</taxon>
        <taxon>Dikarya</taxon>
        <taxon>Ascomycota</taxon>
        <taxon>Pezizomycotina</taxon>
        <taxon>Sordariomycetes</taxon>
        <taxon>Hypocreomycetidae</taxon>
        <taxon>Glomerellales</taxon>
        <taxon>Glomerellaceae</taxon>
        <taxon>Colletotrichum</taxon>
        <taxon>Colletotrichum boninense species complex</taxon>
    </lineage>
</organism>
<evidence type="ECO:0000256" key="10">
    <source>
        <dbReference type="ARBA" id="ARBA00023014"/>
    </source>
</evidence>
<comment type="pathway">
    <text evidence="2">Amine and polyamine biosynthesis; betaine biosynthesis via choline pathway; betaine aldehyde from choline (monooxygenase route): step 1/1.</text>
</comment>
<evidence type="ECO:0000256" key="1">
    <source>
        <dbReference type="ARBA" id="ARBA00002149"/>
    </source>
</evidence>
<dbReference type="PANTHER" id="PTHR35043">
    <property type="entry name" value="TRANSCRIPTION FACTOR DOMAIN-CONTAINING PROTEIN"/>
    <property type="match status" value="1"/>
</dbReference>
<dbReference type="AlphaFoldDB" id="A0A9P6HZC7"/>
<evidence type="ECO:0000256" key="8">
    <source>
        <dbReference type="ARBA" id="ARBA00023002"/>
    </source>
</evidence>
<dbReference type="PRINTS" id="PR00090">
    <property type="entry name" value="RNGDIOXGNASE"/>
</dbReference>
<accession>A0A9P6HZC7</accession>
<keyword evidence="8" id="KW-0560">Oxidoreductase</keyword>
<dbReference type="GeneID" id="62164562"/>
<dbReference type="InterPro" id="IPR017941">
    <property type="entry name" value="Rieske_2Fe-2S"/>
</dbReference>
<evidence type="ECO:0000256" key="7">
    <source>
        <dbReference type="ARBA" id="ARBA00022723"/>
    </source>
</evidence>
<keyword evidence="6" id="KW-0001">2Fe-2S</keyword>
<dbReference type="Pfam" id="PF00355">
    <property type="entry name" value="Rieske"/>
    <property type="match status" value="1"/>
</dbReference>
<comment type="similarity">
    <text evidence="3">Belongs to the choline monooxygenase family.</text>
</comment>
<dbReference type="GO" id="GO:0005506">
    <property type="term" value="F:iron ion binding"/>
    <property type="evidence" value="ECO:0007669"/>
    <property type="project" value="InterPro"/>
</dbReference>
<keyword evidence="10" id="KW-0411">Iron-sulfur</keyword>
<dbReference type="RefSeq" id="XP_038743124.1">
    <property type="nucleotide sequence ID" value="XM_038891488.1"/>
</dbReference>
<dbReference type="GO" id="GO:0051537">
    <property type="term" value="F:2 iron, 2 sulfur cluster binding"/>
    <property type="evidence" value="ECO:0007669"/>
    <property type="project" value="UniProtKB-KW"/>
</dbReference>
<evidence type="ECO:0000256" key="5">
    <source>
        <dbReference type="ARBA" id="ARBA00014931"/>
    </source>
</evidence>
<comment type="function">
    <text evidence="1">Catalyzes the first step of the osmoprotectant glycine betaine synthesis.</text>
</comment>
<feature type="transmembrane region" description="Helical" evidence="12">
    <location>
        <begin position="416"/>
        <end position="435"/>
    </location>
</feature>
<keyword evidence="12" id="KW-0472">Membrane</keyword>
<dbReference type="EC" id="1.14.15.7" evidence="4"/>
<evidence type="ECO:0000313" key="14">
    <source>
        <dbReference type="EMBL" id="KAF9873663.1"/>
    </source>
</evidence>
<reference evidence="14" key="2">
    <citation type="submission" date="2020-11" db="EMBL/GenBank/DDBJ databases">
        <title>Whole genome sequencing of Colletotrichum sp.</title>
        <authorList>
            <person name="Li H."/>
        </authorList>
    </citation>
    <scope>NUCLEOTIDE SEQUENCE</scope>
    <source>
        <strain evidence="14">CkLH20</strain>
    </source>
</reference>
<dbReference type="PROSITE" id="PS51296">
    <property type="entry name" value="RIESKE"/>
    <property type="match status" value="1"/>
</dbReference>
<dbReference type="InterPro" id="IPR036922">
    <property type="entry name" value="Rieske_2Fe-2S_sf"/>
</dbReference>
<dbReference type="OrthoDB" id="3061561at2759"/>
<dbReference type="Gene3D" id="2.102.10.10">
    <property type="entry name" value="Rieske [2Fe-2S] iron-sulphur domain"/>
    <property type="match status" value="1"/>
</dbReference>
<feature type="transmembrane region" description="Helical" evidence="12">
    <location>
        <begin position="447"/>
        <end position="467"/>
    </location>
</feature>
<comment type="catalytic activity">
    <reaction evidence="11">
        <text>choline + 2 reduced [2Fe-2S]-[ferredoxin] + O2 + 2 H(+) = betaine aldehyde hydrate + 2 oxidized [2Fe-2S]-[ferredoxin] + H2O</text>
        <dbReference type="Rhea" id="RHEA:17769"/>
        <dbReference type="Rhea" id="RHEA-COMP:10000"/>
        <dbReference type="Rhea" id="RHEA-COMP:10001"/>
        <dbReference type="ChEBI" id="CHEBI:15354"/>
        <dbReference type="ChEBI" id="CHEBI:15377"/>
        <dbReference type="ChEBI" id="CHEBI:15378"/>
        <dbReference type="ChEBI" id="CHEBI:15379"/>
        <dbReference type="ChEBI" id="CHEBI:15870"/>
        <dbReference type="ChEBI" id="CHEBI:33737"/>
        <dbReference type="ChEBI" id="CHEBI:33738"/>
        <dbReference type="EC" id="1.14.15.7"/>
    </reaction>
</comment>
<feature type="transmembrane region" description="Helical" evidence="12">
    <location>
        <begin position="981"/>
        <end position="1002"/>
    </location>
</feature>
<evidence type="ECO:0000256" key="9">
    <source>
        <dbReference type="ARBA" id="ARBA00023004"/>
    </source>
</evidence>
<gene>
    <name evidence="14" type="ORF">CkaCkLH20_08773</name>
</gene>
<name>A0A9P6HZC7_9PEZI</name>
<proteinExistence type="inferred from homology"/>
<feature type="domain" description="Rieske" evidence="13">
    <location>
        <begin position="48"/>
        <end position="133"/>
    </location>
</feature>